<dbReference type="PANTHER" id="PTHR24238:SF74">
    <property type="entry name" value="PROKINETICIN RECEPTOR 2"/>
    <property type="match status" value="1"/>
</dbReference>
<evidence type="ECO:0000256" key="3">
    <source>
        <dbReference type="ARBA" id="ARBA00022989"/>
    </source>
</evidence>
<evidence type="ECO:0000313" key="14">
    <source>
        <dbReference type="Proteomes" id="UP000230750"/>
    </source>
</evidence>
<protein>
    <submittedName>
        <fullName evidence="13">Putative prokineticin receptor 2-like</fullName>
    </submittedName>
</protein>
<evidence type="ECO:0000256" key="9">
    <source>
        <dbReference type="ARBA" id="ARBA00023224"/>
    </source>
</evidence>
<gene>
    <name evidence="13" type="ORF">BSL78_27312</name>
</gene>
<evidence type="ECO:0000256" key="4">
    <source>
        <dbReference type="ARBA" id="ARBA00023040"/>
    </source>
</evidence>
<evidence type="ECO:0000256" key="11">
    <source>
        <dbReference type="SAM" id="Phobius"/>
    </source>
</evidence>
<dbReference type="InterPro" id="IPR000276">
    <property type="entry name" value="GPCR_Rhodpsn"/>
</dbReference>
<feature type="transmembrane region" description="Helical" evidence="11">
    <location>
        <begin position="155"/>
        <end position="176"/>
    </location>
</feature>
<name>A0A2G8JJD9_STIJA</name>
<comment type="caution">
    <text evidence="13">The sequence shown here is derived from an EMBL/GenBank/DDBJ whole genome shotgun (WGS) entry which is preliminary data.</text>
</comment>
<feature type="compositionally biased region" description="Basic and acidic residues" evidence="10">
    <location>
        <begin position="228"/>
        <end position="238"/>
    </location>
</feature>
<keyword evidence="7 13" id="KW-0675">Receptor</keyword>
<feature type="region of interest" description="Disordered" evidence="10">
    <location>
        <begin position="208"/>
        <end position="238"/>
    </location>
</feature>
<keyword evidence="5 11" id="KW-0472">Membrane</keyword>
<dbReference type="STRING" id="307972.A0A2G8JJD9"/>
<proteinExistence type="predicted"/>
<evidence type="ECO:0000313" key="13">
    <source>
        <dbReference type="EMBL" id="PIK35857.1"/>
    </source>
</evidence>
<dbReference type="Pfam" id="PF00001">
    <property type="entry name" value="7tm_1"/>
    <property type="match status" value="1"/>
</dbReference>
<dbReference type="PRINTS" id="PR00237">
    <property type="entry name" value="GPCRRHODOPSN"/>
</dbReference>
<evidence type="ECO:0000256" key="6">
    <source>
        <dbReference type="ARBA" id="ARBA00023157"/>
    </source>
</evidence>
<dbReference type="SUPFAM" id="SSF81321">
    <property type="entry name" value="Family A G protein-coupled receptor-like"/>
    <property type="match status" value="1"/>
</dbReference>
<keyword evidence="4" id="KW-0297">G-protein coupled receptor</keyword>
<keyword evidence="6" id="KW-1015">Disulfide bond</keyword>
<accession>A0A2G8JJD9</accession>
<feature type="transmembrane region" description="Helical" evidence="11">
    <location>
        <begin position="58"/>
        <end position="82"/>
    </location>
</feature>
<feature type="domain" description="G-protein coupled receptors family 1 profile" evidence="12">
    <location>
        <begin position="1"/>
        <end position="173"/>
    </location>
</feature>
<evidence type="ECO:0000256" key="10">
    <source>
        <dbReference type="SAM" id="MobiDB-lite"/>
    </source>
</evidence>
<feature type="compositionally biased region" description="Polar residues" evidence="10">
    <location>
        <begin position="208"/>
        <end position="223"/>
    </location>
</feature>
<keyword evidence="8" id="KW-0325">Glycoprotein</keyword>
<evidence type="ECO:0000256" key="8">
    <source>
        <dbReference type="ARBA" id="ARBA00023180"/>
    </source>
</evidence>
<keyword evidence="14" id="KW-1185">Reference proteome</keyword>
<evidence type="ECO:0000259" key="12">
    <source>
        <dbReference type="PROSITE" id="PS50262"/>
    </source>
</evidence>
<dbReference type="OrthoDB" id="10053194at2759"/>
<dbReference type="PROSITE" id="PS50262">
    <property type="entry name" value="G_PROTEIN_RECEP_F1_2"/>
    <property type="match status" value="1"/>
</dbReference>
<comment type="subcellular location">
    <subcellularLocation>
        <location evidence="1">Membrane</location>
        <topology evidence="1">Multi-pass membrane protein</topology>
    </subcellularLocation>
</comment>
<evidence type="ECO:0000256" key="7">
    <source>
        <dbReference type="ARBA" id="ARBA00023170"/>
    </source>
</evidence>
<keyword evidence="9" id="KW-0807">Transducer</keyword>
<sequence length="238" mass="27211">MHPLKPRMTIFTAGIVICVIWLISLGVVIPSAVHTKTVSFYDGSVKCQEMIFSKVLKAYTIMVFIIEFLVPFSVMTVVYTLIAKRLWFRHVPGEHVTEEQELAAEVSKRRTIRTLVIVVSLFAICWAPYHILAIVRDILIPSIHSEHVETFMTVYYVTEALAMGNSLVNTFIYVIFNANFRKYVLQLPESFRSRSNREVKRSWHRLAQQTVSRGSTRSSQLRTSGGRGSERSKETSAH</sequence>
<dbReference type="InterPro" id="IPR017452">
    <property type="entry name" value="GPCR_Rhodpsn_7TM"/>
</dbReference>
<evidence type="ECO:0000256" key="1">
    <source>
        <dbReference type="ARBA" id="ARBA00004141"/>
    </source>
</evidence>
<organism evidence="13 14">
    <name type="scientific">Stichopus japonicus</name>
    <name type="common">Sea cucumber</name>
    <dbReference type="NCBI Taxonomy" id="307972"/>
    <lineage>
        <taxon>Eukaryota</taxon>
        <taxon>Metazoa</taxon>
        <taxon>Echinodermata</taxon>
        <taxon>Eleutherozoa</taxon>
        <taxon>Echinozoa</taxon>
        <taxon>Holothuroidea</taxon>
        <taxon>Aspidochirotacea</taxon>
        <taxon>Aspidochirotida</taxon>
        <taxon>Stichopodidae</taxon>
        <taxon>Apostichopus</taxon>
    </lineage>
</organism>
<dbReference type="EMBL" id="MRZV01001798">
    <property type="protein sequence ID" value="PIK35857.1"/>
    <property type="molecule type" value="Genomic_DNA"/>
</dbReference>
<dbReference type="AlphaFoldDB" id="A0A2G8JJD9"/>
<dbReference type="GO" id="GO:0008188">
    <property type="term" value="F:neuropeptide receptor activity"/>
    <property type="evidence" value="ECO:0007669"/>
    <property type="project" value="TreeGrafter"/>
</dbReference>
<feature type="transmembrane region" description="Helical" evidence="11">
    <location>
        <begin position="12"/>
        <end position="33"/>
    </location>
</feature>
<dbReference type="Proteomes" id="UP000230750">
    <property type="component" value="Unassembled WGS sequence"/>
</dbReference>
<evidence type="ECO:0000256" key="2">
    <source>
        <dbReference type="ARBA" id="ARBA00022692"/>
    </source>
</evidence>
<feature type="transmembrane region" description="Helical" evidence="11">
    <location>
        <begin position="115"/>
        <end position="135"/>
    </location>
</feature>
<reference evidence="13 14" key="1">
    <citation type="journal article" date="2017" name="PLoS Biol.">
        <title>The sea cucumber genome provides insights into morphological evolution and visceral regeneration.</title>
        <authorList>
            <person name="Zhang X."/>
            <person name="Sun L."/>
            <person name="Yuan J."/>
            <person name="Sun Y."/>
            <person name="Gao Y."/>
            <person name="Zhang L."/>
            <person name="Li S."/>
            <person name="Dai H."/>
            <person name="Hamel J.F."/>
            <person name="Liu C."/>
            <person name="Yu Y."/>
            <person name="Liu S."/>
            <person name="Lin W."/>
            <person name="Guo K."/>
            <person name="Jin S."/>
            <person name="Xu P."/>
            <person name="Storey K.B."/>
            <person name="Huan P."/>
            <person name="Zhang T."/>
            <person name="Zhou Y."/>
            <person name="Zhang J."/>
            <person name="Lin C."/>
            <person name="Li X."/>
            <person name="Xing L."/>
            <person name="Huo D."/>
            <person name="Sun M."/>
            <person name="Wang L."/>
            <person name="Mercier A."/>
            <person name="Li F."/>
            <person name="Yang H."/>
            <person name="Xiang J."/>
        </authorList>
    </citation>
    <scope>NUCLEOTIDE SEQUENCE [LARGE SCALE GENOMIC DNA]</scope>
    <source>
        <strain evidence="13">Shaxun</strain>
        <tissue evidence="13">Muscle</tissue>
    </source>
</reference>
<keyword evidence="2 11" id="KW-0812">Transmembrane</keyword>
<evidence type="ECO:0000256" key="5">
    <source>
        <dbReference type="ARBA" id="ARBA00023136"/>
    </source>
</evidence>
<keyword evidence="3 11" id="KW-1133">Transmembrane helix</keyword>
<dbReference type="GO" id="GO:0005886">
    <property type="term" value="C:plasma membrane"/>
    <property type="evidence" value="ECO:0007669"/>
    <property type="project" value="TreeGrafter"/>
</dbReference>
<dbReference type="PANTHER" id="PTHR24238">
    <property type="entry name" value="G-PROTEIN COUPLED RECEPTOR"/>
    <property type="match status" value="1"/>
</dbReference>
<dbReference type="Gene3D" id="1.20.1070.10">
    <property type="entry name" value="Rhodopsin 7-helix transmembrane proteins"/>
    <property type="match status" value="1"/>
</dbReference>